<evidence type="ECO:0000256" key="1">
    <source>
        <dbReference type="SAM" id="Phobius"/>
    </source>
</evidence>
<name>A0A0E9WJ67_ANGAN</name>
<reference evidence="2" key="1">
    <citation type="submission" date="2014-11" db="EMBL/GenBank/DDBJ databases">
        <authorList>
            <person name="Amaro Gonzalez C."/>
        </authorList>
    </citation>
    <scope>NUCLEOTIDE SEQUENCE</scope>
</reference>
<keyword evidence="1" id="KW-1133">Transmembrane helix</keyword>
<dbReference type="EMBL" id="GBXM01018947">
    <property type="protein sequence ID" value="JAH89630.1"/>
    <property type="molecule type" value="Transcribed_RNA"/>
</dbReference>
<feature type="transmembrane region" description="Helical" evidence="1">
    <location>
        <begin position="21"/>
        <end position="41"/>
    </location>
</feature>
<proteinExistence type="predicted"/>
<protein>
    <submittedName>
        <fullName evidence="2">Uncharacterized protein</fullName>
    </submittedName>
</protein>
<keyword evidence="1" id="KW-0812">Transmembrane</keyword>
<organism evidence="2">
    <name type="scientific">Anguilla anguilla</name>
    <name type="common">European freshwater eel</name>
    <name type="synonym">Muraena anguilla</name>
    <dbReference type="NCBI Taxonomy" id="7936"/>
    <lineage>
        <taxon>Eukaryota</taxon>
        <taxon>Metazoa</taxon>
        <taxon>Chordata</taxon>
        <taxon>Craniata</taxon>
        <taxon>Vertebrata</taxon>
        <taxon>Euteleostomi</taxon>
        <taxon>Actinopterygii</taxon>
        <taxon>Neopterygii</taxon>
        <taxon>Teleostei</taxon>
        <taxon>Anguilliformes</taxon>
        <taxon>Anguillidae</taxon>
        <taxon>Anguilla</taxon>
    </lineage>
</organism>
<keyword evidence="1" id="KW-0472">Membrane</keyword>
<sequence>MQQLVLSHSHWQKVRRLWGPLLLTRPQLLLITITGLISMWLRVS</sequence>
<evidence type="ECO:0000313" key="2">
    <source>
        <dbReference type="EMBL" id="JAH89630.1"/>
    </source>
</evidence>
<accession>A0A0E9WJ67</accession>
<dbReference type="AlphaFoldDB" id="A0A0E9WJ67"/>
<reference evidence="2" key="2">
    <citation type="journal article" date="2015" name="Fish Shellfish Immunol.">
        <title>Early steps in the European eel (Anguilla anguilla)-Vibrio vulnificus interaction in the gills: Role of the RtxA13 toxin.</title>
        <authorList>
            <person name="Callol A."/>
            <person name="Pajuelo D."/>
            <person name="Ebbesson L."/>
            <person name="Teles M."/>
            <person name="MacKenzie S."/>
            <person name="Amaro C."/>
        </authorList>
    </citation>
    <scope>NUCLEOTIDE SEQUENCE</scope>
</reference>